<gene>
    <name evidence="3" type="ORF">C791_1456</name>
</gene>
<dbReference type="AlphaFoldDB" id="M2NZC1"/>
<dbReference type="Proteomes" id="UP000014137">
    <property type="component" value="Unassembled WGS sequence"/>
</dbReference>
<dbReference type="PANTHER" id="PTHR40763">
    <property type="entry name" value="MEMBRANE PROTEIN-RELATED"/>
    <property type="match status" value="1"/>
</dbReference>
<evidence type="ECO:0000256" key="1">
    <source>
        <dbReference type="SAM" id="MobiDB-lite"/>
    </source>
</evidence>
<proteinExistence type="predicted"/>
<name>M2NZC1_9PSEU</name>
<comment type="caution">
    <text evidence="3">The sequence shown here is derived from an EMBL/GenBank/DDBJ whole genome shotgun (WGS) entry which is preliminary data.</text>
</comment>
<evidence type="ECO:0000313" key="3">
    <source>
        <dbReference type="EMBL" id="EMD28004.1"/>
    </source>
</evidence>
<sequence length="229" mass="25204">MRSGSTIHGMGEEEQPATETKPLTGRDIRVSDAEREHVVEVLQKAIGLGMLNLDEFTERTDRALASKTRGELNAVLTDLPGLVHPAAGMVPRQQQNPWAPPSQHAYAHPSGQVMELNGKYSALQRNGNWLVPESMVVRNKYGATKLDFSQAEIRHPVVHIELQAKWGPVEITIPESAAVDTNSITDIKFGNLDDRTRSNGRPGTPRFVISGRVHGGALIIKYPRRGFFG</sequence>
<reference evidence="3 4" key="1">
    <citation type="submission" date="2012-10" db="EMBL/GenBank/DDBJ databases">
        <title>Genome assembly of Amycolatopsis azurea DSM 43854.</title>
        <authorList>
            <person name="Khatri I."/>
            <person name="Kaur I."/>
            <person name="Subramanian S."/>
            <person name="Mayilraj S."/>
        </authorList>
    </citation>
    <scope>NUCLEOTIDE SEQUENCE [LARGE SCALE GENOMIC DNA]</scope>
    <source>
        <strain evidence="3 4">DSM 43854</strain>
    </source>
</reference>
<organism evidence="3 4">
    <name type="scientific">Amycolatopsis azurea DSM 43854</name>
    <dbReference type="NCBI Taxonomy" id="1238180"/>
    <lineage>
        <taxon>Bacteria</taxon>
        <taxon>Bacillati</taxon>
        <taxon>Actinomycetota</taxon>
        <taxon>Actinomycetes</taxon>
        <taxon>Pseudonocardiales</taxon>
        <taxon>Pseudonocardiaceae</taxon>
        <taxon>Amycolatopsis</taxon>
    </lineage>
</organism>
<dbReference type="PATRIC" id="fig|1238180.3.peg.2196"/>
<dbReference type="PANTHER" id="PTHR40763:SF5">
    <property type="entry name" value="MEMBRANE PROTEIN"/>
    <property type="match status" value="1"/>
</dbReference>
<evidence type="ECO:0000259" key="2">
    <source>
        <dbReference type="Pfam" id="PF08044"/>
    </source>
</evidence>
<accession>M2NZC1</accession>
<dbReference type="EMBL" id="ANMG01000019">
    <property type="protein sequence ID" value="EMD28004.1"/>
    <property type="molecule type" value="Genomic_DNA"/>
</dbReference>
<dbReference type="Pfam" id="PF08044">
    <property type="entry name" value="DUF1707"/>
    <property type="match status" value="1"/>
</dbReference>
<dbReference type="InterPro" id="IPR012551">
    <property type="entry name" value="DUF1707_SHOCT-like"/>
</dbReference>
<feature type="region of interest" description="Disordered" evidence="1">
    <location>
        <begin position="1"/>
        <end position="25"/>
    </location>
</feature>
<evidence type="ECO:0000313" key="4">
    <source>
        <dbReference type="Proteomes" id="UP000014137"/>
    </source>
</evidence>
<feature type="domain" description="DUF1707" evidence="2">
    <location>
        <begin position="28"/>
        <end position="80"/>
    </location>
</feature>
<protein>
    <recommendedName>
        <fullName evidence="2">DUF1707 domain-containing protein</fullName>
    </recommendedName>
</protein>